<name>A0A9K3N8Z9_HELAN</name>
<comment type="caution">
    <text evidence="1">The sequence shown here is derived from an EMBL/GenBank/DDBJ whole genome shotgun (WGS) entry which is preliminary data.</text>
</comment>
<evidence type="ECO:0000313" key="1">
    <source>
        <dbReference type="EMBL" id="KAF5791404.1"/>
    </source>
</evidence>
<gene>
    <name evidence="1" type="ORF">HanXRQr2_Chr09g0394401</name>
</gene>
<organism evidence="1 2">
    <name type="scientific">Helianthus annuus</name>
    <name type="common">Common sunflower</name>
    <dbReference type="NCBI Taxonomy" id="4232"/>
    <lineage>
        <taxon>Eukaryota</taxon>
        <taxon>Viridiplantae</taxon>
        <taxon>Streptophyta</taxon>
        <taxon>Embryophyta</taxon>
        <taxon>Tracheophyta</taxon>
        <taxon>Spermatophyta</taxon>
        <taxon>Magnoliopsida</taxon>
        <taxon>eudicotyledons</taxon>
        <taxon>Gunneridae</taxon>
        <taxon>Pentapetalae</taxon>
        <taxon>asterids</taxon>
        <taxon>campanulids</taxon>
        <taxon>Asterales</taxon>
        <taxon>Asteraceae</taxon>
        <taxon>Asteroideae</taxon>
        <taxon>Heliantheae alliance</taxon>
        <taxon>Heliantheae</taxon>
        <taxon>Helianthus</taxon>
    </lineage>
</organism>
<dbReference type="Gramene" id="mRNA:HanXRQr2_Chr09g0394401">
    <property type="protein sequence ID" value="mRNA:HanXRQr2_Chr09g0394401"/>
    <property type="gene ID" value="HanXRQr2_Chr09g0394401"/>
</dbReference>
<dbReference type="EMBL" id="MNCJ02000324">
    <property type="protein sequence ID" value="KAF5791404.1"/>
    <property type="molecule type" value="Genomic_DNA"/>
</dbReference>
<proteinExistence type="predicted"/>
<evidence type="ECO:0000313" key="2">
    <source>
        <dbReference type="Proteomes" id="UP000215914"/>
    </source>
</evidence>
<dbReference type="Proteomes" id="UP000215914">
    <property type="component" value="Unassembled WGS sequence"/>
</dbReference>
<dbReference type="AlphaFoldDB" id="A0A9K3N8Z9"/>
<reference evidence="1" key="2">
    <citation type="submission" date="2020-06" db="EMBL/GenBank/DDBJ databases">
        <title>Helianthus annuus Genome sequencing and assembly Release 2.</title>
        <authorList>
            <person name="Gouzy J."/>
            <person name="Langlade N."/>
            <person name="Munos S."/>
        </authorList>
    </citation>
    <scope>NUCLEOTIDE SEQUENCE</scope>
    <source>
        <tissue evidence="1">Leaves</tissue>
    </source>
</reference>
<reference evidence="1" key="1">
    <citation type="journal article" date="2017" name="Nature">
        <title>The sunflower genome provides insights into oil metabolism, flowering and Asterid evolution.</title>
        <authorList>
            <person name="Badouin H."/>
            <person name="Gouzy J."/>
            <person name="Grassa C.J."/>
            <person name="Murat F."/>
            <person name="Staton S.E."/>
            <person name="Cottret L."/>
            <person name="Lelandais-Briere C."/>
            <person name="Owens G.L."/>
            <person name="Carrere S."/>
            <person name="Mayjonade B."/>
            <person name="Legrand L."/>
            <person name="Gill N."/>
            <person name="Kane N.C."/>
            <person name="Bowers J.E."/>
            <person name="Hubner S."/>
            <person name="Bellec A."/>
            <person name="Berard A."/>
            <person name="Berges H."/>
            <person name="Blanchet N."/>
            <person name="Boniface M.C."/>
            <person name="Brunel D."/>
            <person name="Catrice O."/>
            <person name="Chaidir N."/>
            <person name="Claudel C."/>
            <person name="Donnadieu C."/>
            <person name="Faraut T."/>
            <person name="Fievet G."/>
            <person name="Helmstetter N."/>
            <person name="King M."/>
            <person name="Knapp S.J."/>
            <person name="Lai Z."/>
            <person name="Le Paslier M.C."/>
            <person name="Lippi Y."/>
            <person name="Lorenzon L."/>
            <person name="Mandel J.R."/>
            <person name="Marage G."/>
            <person name="Marchand G."/>
            <person name="Marquand E."/>
            <person name="Bret-Mestries E."/>
            <person name="Morien E."/>
            <person name="Nambeesan S."/>
            <person name="Nguyen T."/>
            <person name="Pegot-Espagnet P."/>
            <person name="Pouilly N."/>
            <person name="Raftis F."/>
            <person name="Sallet E."/>
            <person name="Schiex T."/>
            <person name="Thomas J."/>
            <person name="Vandecasteele C."/>
            <person name="Vares D."/>
            <person name="Vear F."/>
            <person name="Vautrin S."/>
            <person name="Crespi M."/>
            <person name="Mangin B."/>
            <person name="Burke J.M."/>
            <person name="Salse J."/>
            <person name="Munos S."/>
            <person name="Vincourt P."/>
            <person name="Rieseberg L.H."/>
            <person name="Langlade N.B."/>
        </authorList>
    </citation>
    <scope>NUCLEOTIDE SEQUENCE</scope>
    <source>
        <tissue evidence="1">Leaves</tissue>
    </source>
</reference>
<keyword evidence="2" id="KW-1185">Reference proteome</keyword>
<protein>
    <submittedName>
        <fullName evidence="1">Uncharacterized protein</fullName>
    </submittedName>
</protein>
<accession>A0A9K3N8Z9</accession>
<sequence length="43" mass="5311">MSLETHLKAWNYDDTHHNSYDRTFKHGFVYPDNARYPGYYDRK</sequence>